<evidence type="ECO:0000313" key="2">
    <source>
        <dbReference type="EMBL" id="RFZ78320.1"/>
    </source>
</evidence>
<comment type="caution">
    <text evidence="2">The sequence shown here is derived from an EMBL/GenBank/DDBJ whole genome shotgun (WGS) entry which is preliminary data.</text>
</comment>
<dbReference type="InterPro" id="IPR044925">
    <property type="entry name" value="His-Me_finger_sf"/>
</dbReference>
<protein>
    <submittedName>
        <fullName evidence="2">Endonuclease</fullName>
    </submittedName>
</protein>
<dbReference type="GO" id="GO:0004519">
    <property type="term" value="F:endonuclease activity"/>
    <property type="evidence" value="ECO:0007669"/>
    <property type="project" value="UniProtKB-KW"/>
</dbReference>
<accession>A0A3E2NBR1</accession>
<keyword evidence="2" id="KW-0378">Hydrolase</keyword>
<dbReference type="SUPFAM" id="SSF54060">
    <property type="entry name" value="His-Me finger endonucleases"/>
    <property type="match status" value="1"/>
</dbReference>
<feature type="domain" description="HNH nuclease" evidence="1">
    <location>
        <begin position="66"/>
        <end position="114"/>
    </location>
</feature>
<keyword evidence="2" id="KW-0540">Nuclease</keyword>
<dbReference type="GO" id="GO:0016788">
    <property type="term" value="F:hydrolase activity, acting on ester bonds"/>
    <property type="evidence" value="ECO:0007669"/>
    <property type="project" value="InterPro"/>
</dbReference>
<dbReference type="InterPro" id="IPR010902">
    <property type="entry name" value="NUMOD4"/>
</dbReference>
<gene>
    <name evidence="2" type="ORF">DS742_14080</name>
</gene>
<name>A0A3E2NBR1_9FIRM</name>
<dbReference type="InterPro" id="IPR003615">
    <property type="entry name" value="HNH_nuc"/>
</dbReference>
<keyword evidence="2" id="KW-0255">Endonuclease</keyword>
<sequence>MKNKEVWKPIFGYEDLYEISNYGRVKSIERLVKSNNNNFRLQKESIRKPTVNNRGYFSIRLCKNGKYKAQFIHRLVAIAFIDNPNNLPEVNHKDEDKKNNRVENLEWCTRKYNMNYGTVKDKIIGIYVPPNVKKKSKYTTSELYELRLEKARKDAKLAEHISHK</sequence>
<reference evidence="2 3" key="1">
    <citation type="submission" date="2018-07" db="EMBL/GenBank/DDBJ databases">
        <title>New species, Clostridium PI-S10-A1B.</title>
        <authorList>
            <person name="Krishna G."/>
            <person name="Summeta K."/>
            <person name="Shikha S."/>
            <person name="Prabhu P.B."/>
            <person name="Suresh K."/>
        </authorList>
    </citation>
    <scope>NUCLEOTIDE SEQUENCE [LARGE SCALE GENOMIC DNA]</scope>
    <source>
        <strain evidence="2 3">PI-S10-A1B</strain>
    </source>
</reference>
<evidence type="ECO:0000313" key="3">
    <source>
        <dbReference type="Proteomes" id="UP000260680"/>
    </source>
</evidence>
<dbReference type="Pfam" id="PF07463">
    <property type="entry name" value="NUMOD4"/>
    <property type="match status" value="1"/>
</dbReference>
<dbReference type="OrthoDB" id="6631788at2"/>
<dbReference type="Pfam" id="PF13392">
    <property type="entry name" value="HNH_3"/>
    <property type="match status" value="1"/>
</dbReference>
<organism evidence="2 3">
    <name type="scientific">Lacrimispora amygdalina</name>
    <dbReference type="NCBI Taxonomy" id="253257"/>
    <lineage>
        <taxon>Bacteria</taxon>
        <taxon>Bacillati</taxon>
        <taxon>Bacillota</taxon>
        <taxon>Clostridia</taxon>
        <taxon>Lachnospirales</taxon>
        <taxon>Lachnospiraceae</taxon>
        <taxon>Lacrimispora</taxon>
    </lineage>
</organism>
<dbReference type="AlphaFoldDB" id="A0A3E2NBR1"/>
<evidence type="ECO:0000259" key="1">
    <source>
        <dbReference type="SMART" id="SM00507"/>
    </source>
</evidence>
<dbReference type="Proteomes" id="UP000260680">
    <property type="component" value="Unassembled WGS sequence"/>
</dbReference>
<proteinExistence type="predicted"/>
<dbReference type="Gene3D" id="3.90.75.20">
    <property type="match status" value="1"/>
</dbReference>
<dbReference type="SMART" id="SM00507">
    <property type="entry name" value="HNHc"/>
    <property type="match status" value="1"/>
</dbReference>
<dbReference type="EMBL" id="QOHO01000043">
    <property type="protein sequence ID" value="RFZ78320.1"/>
    <property type="molecule type" value="Genomic_DNA"/>
</dbReference>